<comment type="caution">
    <text evidence="2">The sequence shown here is derived from an EMBL/GenBank/DDBJ whole genome shotgun (WGS) entry which is preliminary data.</text>
</comment>
<gene>
    <name evidence="2" type="ORF">HNR44_002681</name>
</gene>
<keyword evidence="1" id="KW-0472">Membrane</keyword>
<name>A0A841PW92_9BACL</name>
<organism evidence="2 3">
    <name type="scientific">Geomicrobium halophilum</name>
    <dbReference type="NCBI Taxonomy" id="549000"/>
    <lineage>
        <taxon>Bacteria</taxon>
        <taxon>Bacillati</taxon>
        <taxon>Bacillota</taxon>
        <taxon>Bacilli</taxon>
        <taxon>Bacillales</taxon>
        <taxon>Geomicrobium</taxon>
    </lineage>
</organism>
<keyword evidence="3" id="KW-1185">Reference proteome</keyword>
<dbReference type="Proteomes" id="UP000568839">
    <property type="component" value="Unassembled WGS sequence"/>
</dbReference>
<evidence type="ECO:0000256" key="1">
    <source>
        <dbReference type="SAM" id="Phobius"/>
    </source>
</evidence>
<accession>A0A841PW92</accession>
<dbReference type="EMBL" id="JACHHJ010000004">
    <property type="protein sequence ID" value="MBB6450691.1"/>
    <property type="molecule type" value="Genomic_DNA"/>
</dbReference>
<evidence type="ECO:0000313" key="3">
    <source>
        <dbReference type="Proteomes" id="UP000568839"/>
    </source>
</evidence>
<proteinExistence type="predicted"/>
<dbReference type="AlphaFoldDB" id="A0A841PW92"/>
<protein>
    <submittedName>
        <fullName evidence="2">Uncharacterized protein</fullName>
    </submittedName>
</protein>
<reference evidence="2 3" key="1">
    <citation type="submission" date="2020-08" db="EMBL/GenBank/DDBJ databases">
        <title>Genomic Encyclopedia of Type Strains, Phase IV (KMG-IV): sequencing the most valuable type-strain genomes for metagenomic binning, comparative biology and taxonomic classification.</title>
        <authorList>
            <person name="Goeker M."/>
        </authorList>
    </citation>
    <scope>NUCLEOTIDE SEQUENCE [LARGE SCALE GENOMIC DNA]</scope>
    <source>
        <strain evidence="2 3">DSM 21769</strain>
    </source>
</reference>
<evidence type="ECO:0000313" key="2">
    <source>
        <dbReference type="EMBL" id="MBB6450691.1"/>
    </source>
</evidence>
<feature type="transmembrane region" description="Helical" evidence="1">
    <location>
        <begin position="33"/>
        <end position="51"/>
    </location>
</feature>
<sequence>MQNENTCPIRLKIRCDNITTDFLFKVLLSNSPHVVAFHLFFGVHTIIRRYANTFGENGLLWYKHQIQLLEQPLLYLYFLNMGVMFNLFVR</sequence>
<keyword evidence="1" id="KW-0812">Transmembrane</keyword>
<keyword evidence="1" id="KW-1133">Transmembrane helix</keyword>
<feature type="transmembrane region" description="Helical" evidence="1">
    <location>
        <begin position="72"/>
        <end position="89"/>
    </location>
</feature>